<dbReference type="InterPro" id="IPR011701">
    <property type="entry name" value="MFS"/>
</dbReference>
<feature type="transmembrane region" description="Helical" evidence="7">
    <location>
        <begin position="223"/>
        <end position="247"/>
    </location>
</feature>
<dbReference type="PRINTS" id="PR01036">
    <property type="entry name" value="TCRTETB"/>
</dbReference>
<keyword evidence="10" id="KW-1185">Reference proteome</keyword>
<keyword evidence="6 7" id="KW-0472">Membrane</keyword>
<dbReference type="EMBL" id="FRAF01000004">
    <property type="protein sequence ID" value="SHJ80933.1"/>
    <property type="molecule type" value="Genomic_DNA"/>
</dbReference>
<dbReference type="PROSITE" id="PS50850">
    <property type="entry name" value="MFS"/>
    <property type="match status" value="1"/>
</dbReference>
<keyword evidence="2" id="KW-0813">Transport</keyword>
<feature type="transmembrane region" description="Helical" evidence="7">
    <location>
        <begin position="297"/>
        <end position="316"/>
    </location>
</feature>
<organism evidence="9 10">
    <name type="scientific">Alicyclobacillus tolerans</name>
    <dbReference type="NCBI Taxonomy" id="90970"/>
    <lineage>
        <taxon>Bacteria</taxon>
        <taxon>Bacillati</taxon>
        <taxon>Bacillota</taxon>
        <taxon>Bacilli</taxon>
        <taxon>Bacillales</taxon>
        <taxon>Alicyclobacillaceae</taxon>
        <taxon>Alicyclobacillus</taxon>
    </lineage>
</organism>
<name>A0A1M6MCC4_9BACL</name>
<gene>
    <name evidence="9" type="ORF">SAMN05443507_1043</name>
</gene>
<dbReference type="Gene3D" id="1.20.1250.20">
    <property type="entry name" value="MFS general substrate transporter like domains"/>
    <property type="match status" value="1"/>
</dbReference>
<sequence length="489" mass="51687">MAQSDIRLKWSILAAVTLVSFITNVDATIVVIGLPRLMSGLHISVVTGLWTITSYIITSTVFLLPAGRWSDLIGTKKIFIASLAIFTVATFLCGIANSGSALIVYRFIQGTGAALALATATPIIVKAFPANELGKALGINSTSWVIGSIVGPVAGGALINAFGWRSIFFVTIPFAIIGMIAAMIVLRADVSPKQQVKSDWLGMITFGLGLVGLLVSLSEGQSWGWLSLRTLGLFVLTLVLFISFVWIELRVKAPLFNLSLVKHRHYSAGLGVTFSYSIGYFATTFLLTLYLQGALRLSPLSAGLLLIPLSAPQLVMGPLGGAAADRFGPARLVLVGVFFLGLGVYFLGSLGPQLSVMAIILPQLLMSTANGLGWPALTKAVLSSAPREQTGAASGMFYTFRNVGMSLSLTLALVVAEVSVPPSVASQAFLGTAGVLSTNIKSALVNSTDKGFQFFILFYAIAFICGLVLLRPHRSGQMSNSTVSTQKQA</sequence>
<evidence type="ECO:0000256" key="2">
    <source>
        <dbReference type="ARBA" id="ARBA00022448"/>
    </source>
</evidence>
<feature type="domain" description="Major facilitator superfamily (MFS) profile" evidence="8">
    <location>
        <begin position="12"/>
        <end position="474"/>
    </location>
</feature>
<dbReference type="InterPro" id="IPR020846">
    <property type="entry name" value="MFS_dom"/>
</dbReference>
<feature type="transmembrane region" description="Helical" evidence="7">
    <location>
        <begin position="451"/>
        <end position="470"/>
    </location>
</feature>
<dbReference type="InterPro" id="IPR036259">
    <property type="entry name" value="MFS_trans_sf"/>
</dbReference>
<dbReference type="NCBIfam" id="TIGR00711">
    <property type="entry name" value="efflux_EmrB"/>
    <property type="match status" value="1"/>
</dbReference>
<keyword evidence="3" id="KW-1003">Cell membrane</keyword>
<dbReference type="CDD" id="cd17321">
    <property type="entry name" value="MFS_MMR_MDR_like"/>
    <property type="match status" value="1"/>
</dbReference>
<dbReference type="AlphaFoldDB" id="A0A1M6MCC4"/>
<feature type="transmembrane region" description="Helical" evidence="7">
    <location>
        <begin position="398"/>
        <end position="416"/>
    </location>
</feature>
<dbReference type="InterPro" id="IPR004638">
    <property type="entry name" value="EmrB-like"/>
</dbReference>
<evidence type="ECO:0000313" key="9">
    <source>
        <dbReference type="EMBL" id="SHJ80933.1"/>
    </source>
</evidence>
<dbReference type="STRING" id="1830138.SAMN05443507_1043"/>
<accession>A0A1M6MCC4</accession>
<evidence type="ECO:0000256" key="4">
    <source>
        <dbReference type="ARBA" id="ARBA00022692"/>
    </source>
</evidence>
<feature type="transmembrane region" description="Helical" evidence="7">
    <location>
        <begin position="40"/>
        <end position="66"/>
    </location>
</feature>
<dbReference type="Proteomes" id="UP000184016">
    <property type="component" value="Unassembled WGS sequence"/>
</dbReference>
<feature type="transmembrane region" description="Helical" evidence="7">
    <location>
        <begin position="200"/>
        <end position="217"/>
    </location>
</feature>
<proteinExistence type="predicted"/>
<dbReference type="SUPFAM" id="SSF103473">
    <property type="entry name" value="MFS general substrate transporter"/>
    <property type="match status" value="1"/>
</dbReference>
<evidence type="ECO:0000256" key="7">
    <source>
        <dbReference type="SAM" id="Phobius"/>
    </source>
</evidence>
<dbReference type="PANTHER" id="PTHR42718">
    <property type="entry name" value="MAJOR FACILITATOR SUPERFAMILY MULTIDRUG TRANSPORTER MFSC"/>
    <property type="match status" value="1"/>
</dbReference>
<feature type="transmembrane region" description="Helical" evidence="7">
    <location>
        <begin position="328"/>
        <end position="348"/>
    </location>
</feature>
<feature type="transmembrane region" description="Helical" evidence="7">
    <location>
        <begin position="78"/>
        <end position="97"/>
    </location>
</feature>
<evidence type="ECO:0000256" key="3">
    <source>
        <dbReference type="ARBA" id="ARBA00022475"/>
    </source>
</evidence>
<feature type="transmembrane region" description="Helical" evidence="7">
    <location>
        <begin position="103"/>
        <end position="125"/>
    </location>
</feature>
<feature type="transmembrane region" description="Helical" evidence="7">
    <location>
        <begin position="12"/>
        <end position="34"/>
    </location>
</feature>
<feature type="transmembrane region" description="Helical" evidence="7">
    <location>
        <begin position="268"/>
        <end position="291"/>
    </location>
</feature>
<feature type="transmembrane region" description="Helical" evidence="7">
    <location>
        <begin position="137"/>
        <end position="161"/>
    </location>
</feature>
<dbReference type="GO" id="GO:0022857">
    <property type="term" value="F:transmembrane transporter activity"/>
    <property type="evidence" value="ECO:0007669"/>
    <property type="project" value="InterPro"/>
</dbReference>
<protein>
    <submittedName>
        <fullName evidence="9">Drug resistance transporter, EmrB/QacA subfamily</fullName>
    </submittedName>
</protein>
<feature type="transmembrane region" description="Helical" evidence="7">
    <location>
        <begin position="167"/>
        <end position="188"/>
    </location>
</feature>
<dbReference type="GO" id="GO:0005886">
    <property type="term" value="C:plasma membrane"/>
    <property type="evidence" value="ECO:0007669"/>
    <property type="project" value="UniProtKB-SubCell"/>
</dbReference>
<dbReference type="Gene3D" id="1.20.1720.10">
    <property type="entry name" value="Multidrug resistance protein D"/>
    <property type="match status" value="1"/>
</dbReference>
<evidence type="ECO:0000313" key="10">
    <source>
        <dbReference type="Proteomes" id="UP000184016"/>
    </source>
</evidence>
<keyword evidence="4 7" id="KW-0812">Transmembrane</keyword>
<comment type="subcellular location">
    <subcellularLocation>
        <location evidence="1">Cell membrane</location>
        <topology evidence="1">Multi-pass membrane protein</topology>
    </subcellularLocation>
</comment>
<keyword evidence="5 7" id="KW-1133">Transmembrane helix</keyword>
<evidence type="ECO:0000256" key="5">
    <source>
        <dbReference type="ARBA" id="ARBA00022989"/>
    </source>
</evidence>
<evidence type="ECO:0000259" key="8">
    <source>
        <dbReference type="PROSITE" id="PS50850"/>
    </source>
</evidence>
<dbReference type="Pfam" id="PF07690">
    <property type="entry name" value="MFS_1"/>
    <property type="match status" value="1"/>
</dbReference>
<evidence type="ECO:0000256" key="6">
    <source>
        <dbReference type="ARBA" id="ARBA00023136"/>
    </source>
</evidence>
<evidence type="ECO:0000256" key="1">
    <source>
        <dbReference type="ARBA" id="ARBA00004651"/>
    </source>
</evidence>
<dbReference type="PANTHER" id="PTHR42718:SF46">
    <property type="entry name" value="BLR6921 PROTEIN"/>
    <property type="match status" value="1"/>
</dbReference>
<reference evidence="10" key="1">
    <citation type="submission" date="2016-11" db="EMBL/GenBank/DDBJ databases">
        <authorList>
            <person name="Varghese N."/>
            <person name="Submissions S."/>
        </authorList>
    </citation>
    <scope>NUCLEOTIDE SEQUENCE [LARGE SCALE GENOMIC DNA]</scope>
    <source>
        <strain evidence="10">USBA-503</strain>
    </source>
</reference>